<comment type="caution">
    <text evidence="2">The sequence shown here is derived from an EMBL/GenBank/DDBJ whole genome shotgun (WGS) entry which is preliminary data.</text>
</comment>
<reference evidence="3" key="1">
    <citation type="journal article" date="2019" name="Int. J. Syst. Evol. Microbiol.">
        <title>The Global Catalogue of Microorganisms (GCM) 10K type strain sequencing project: providing services to taxonomists for standard genome sequencing and annotation.</title>
        <authorList>
            <consortium name="The Broad Institute Genomics Platform"/>
            <consortium name="The Broad Institute Genome Sequencing Center for Infectious Disease"/>
            <person name="Wu L."/>
            <person name="Ma J."/>
        </authorList>
    </citation>
    <scope>NUCLEOTIDE SEQUENCE [LARGE SCALE GENOMIC DNA]</scope>
    <source>
        <strain evidence="3">CCUG 53252</strain>
    </source>
</reference>
<keyword evidence="3" id="KW-1185">Reference proteome</keyword>
<name>A0ABV7ZNW9_9CORY</name>
<proteinExistence type="predicted"/>
<dbReference type="EMBL" id="JBHRZN010000002">
    <property type="protein sequence ID" value="MFC3849954.1"/>
    <property type="molecule type" value="Genomic_DNA"/>
</dbReference>
<sequence>MGDGNRYRRRPLSDGIVAHARDALVEVRGDRLRMIRLGDADMEGPDVVLDVRVDEVLRTAWTMHELPSETGGHDGDGAAAPEHVLALDIILRDPEADVGAGPSGWSPLRMHLPPDAVDDVRAIRSAIHAGSARLRVAQPDAGDTVPTVPPPPDSARPKAPRADLAAAIERMAHGDAHATAGLAHLRHYPRPDEVVLEVMAATHADNPGILAVTTTRVLFVHAISGRPAAHEFPVDAVHSVEPVANEGERASAVKILQTTQEDHFIGVGHAHWRDVERIVAALRYAVRRRRRVGATLQSEPSPADAFRTWEELVLAARAGTIGEEEFDAKMSGVYWTAGF</sequence>
<gene>
    <name evidence="2" type="ORF">ACFORJ_07220</name>
</gene>
<accession>A0ABV7ZNW9</accession>
<dbReference type="Proteomes" id="UP001595751">
    <property type="component" value="Unassembled WGS sequence"/>
</dbReference>
<organism evidence="2 3">
    <name type="scientific">Corynebacterium hansenii</name>
    <dbReference type="NCBI Taxonomy" id="394964"/>
    <lineage>
        <taxon>Bacteria</taxon>
        <taxon>Bacillati</taxon>
        <taxon>Actinomycetota</taxon>
        <taxon>Actinomycetes</taxon>
        <taxon>Mycobacteriales</taxon>
        <taxon>Corynebacteriaceae</taxon>
        <taxon>Corynebacterium</taxon>
    </lineage>
</organism>
<evidence type="ECO:0000256" key="1">
    <source>
        <dbReference type="SAM" id="MobiDB-lite"/>
    </source>
</evidence>
<evidence type="ECO:0000313" key="3">
    <source>
        <dbReference type="Proteomes" id="UP001595751"/>
    </source>
</evidence>
<dbReference type="RefSeq" id="WP_290289214.1">
    <property type="nucleotide sequence ID" value="NZ_CP047211.1"/>
</dbReference>
<evidence type="ECO:0000313" key="2">
    <source>
        <dbReference type="EMBL" id="MFC3849954.1"/>
    </source>
</evidence>
<feature type="region of interest" description="Disordered" evidence="1">
    <location>
        <begin position="140"/>
        <end position="159"/>
    </location>
</feature>
<protein>
    <submittedName>
        <fullName evidence="2">Uncharacterized protein</fullName>
    </submittedName>
</protein>